<evidence type="ECO:0000313" key="2">
    <source>
        <dbReference type="Proteomes" id="UP000825015"/>
    </source>
</evidence>
<keyword evidence="2" id="KW-1185">Reference proteome</keyword>
<gene>
    <name evidence="1" type="ORF">MarbSA_18630</name>
</gene>
<dbReference type="Proteomes" id="UP000825015">
    <property type="component" value="Chromosome"/>
</dbReference>
<dbReference type="EMBL" id="AP019779">
    <property type="protein sequence ID" value="BBL62823.1"/>
    <property type="molecule type" value="Genomic_DNA"/>
</dbReference>
<organism evidence="1 2">
    <name type="scientific">Methanobrevibacter arboriphilus</name>
    <dbReference type="NCBI Taxonomy" id="39441"/>
    <lineage>
        <taxon>Archaea</taxon>
        <taxon>Methanobacteriati</taxon>
        <taxon>Methanobacteriota</taxon>
        <taxon>Methanomada group</taxon>
        <taxon>Methanobacteria</taxon>
        <taxon>Methanobacteriales</taxon>
        <taxon>Methanobacteriaceae</taxon>
        <taxon>Methanobrevibacter</taxon>
    </lineage>
</organism>
<sequence length="387" mass="45189">MKKVALKIAYIGTNFHGFQRQPNHRTVEGELIYTLKKLGYINDLNSSKFGIAGRTDRGVHSLGNVISFMSDREVIVNQINHKLPEDIQIIAKAPVRYGFKPRYAESKHYRYIFFEKDLNISRMNELANLFEGEHDFTNFSKRNKSQKTTVRTINKIEIINNNTNINTNNTDIDNNSKNNSNSNYNNTNTTTNNTTNNTNNNINNINNLDIDAESSDTYNLDKEYSQKLENPKYLKSSPKYISDLKESGDFIESHYVGELKAIGRFNENFQNVNFNKSSYEPVFIDIYGESFLWNMIRKMMRIFLFVGKEEMEVEEVKDMLDPTKEYNIKPLNPENLILMDIEYNNIKFQYDDYALEGFKRVLVRNLFDYKMKISLENSLLNSLESLK</sequence>
<accession>A0ACA8R5Z4</accession>
<name>A0ACA8R5Z4_METAZ</name>
<protein>
    <submittedName>
        <fullName evidence="1">Uncharacterized protein</fullName>
    </submittedName>
</protein>
<evidence type="ECO:0000313" key="1">
    <source>
        <dbReference type="EMBL" id="BBL62823.1"/>
    </source>
</evidence>
<proteinExistence type="predicted"/>
<reference evidence="1" key="1">
    <citation type="submission" date="2019-06" db="EMBL/GenBank/DDBJ databases">
        <title>Complete genome sequence of Methanobrevibacter arboriphilus strain SA.</title>
        <authorList>
            <person name="Asakawa S."/>
        </authorList>
    </citation>
    <scope>NUCLEOTIDE SEQUENCE</scope>
    <source>
        <strain evidence="1">SA</strain>
    </source>
</reference>